<dbReference type="Gene3D" id="1.10.3720.10">
    <property type="entry name" value="MetI-like"/>
    <property type="match status" value="1"/>
</dbReference>
<evidence type="ECO:0000256" key="2">
    <source>
        <dbReference type="ARBA" id="ARBA00022448"/>
    </source>
</evidence>
<dbReference type="EMBL" id="JABEND010000002">
    <property type="protein sequence ID" value="NNG35160.1"/>
    <property type="molecule type" value="Genomic_DNA"/>
</dbReference>
<evidence type="ECO:0000313" key="11">
    <source>
        <dbReference type="Proteomes" id="UP000562984"/>
    </source>
</evidence>
<evidence type="ECO:0000256" key="5">
    <source>
        <dbReference type="ARBA" id="ARBA00022989"/>
    </source>
</evidence>
<protein>
    <submittedName>
        <fullName evidence="10">Sugar ABC transporter permease</fullName>
    </submittedName>
</protein>
<comment type="similarity">
    <text evidence="7">Belongs to the binding-protein-dependent transport system permease family.</text>
</comment>
<dbReference type="AlphaFoldDB" id="A0A849A9K0"/>
<evidence type="ECO:0000313" key="10">
    <source>
        <dbReference type="EMBL" id="NNG35160.1"/>
    </source>
</evidence>
<dbReference type="InterPro" id="IPR051393">
    <property type="entry name" value="ABC_transporter_permease"/>
</dbReference>
<keyword evidence="4 7" id="KW-0812">Transmembrane</keyword>
<feature type="transmembrane region" description="Helical" evidence="7">
    <location>
        <begin position="181"/>
        <end position="204"/>
    </location>
</feature>
<evidence type="ECO:0000256" key="1">
    <source>
        <dbReference type="ARBA" id="ARBA00004651"/>
    </source>
</evidence>
<feature type="compositionally biased region" description="Low complexity" evidence="8">
    <location>
        <begin position="14"/>
        <end position="29"/>
    </location>
</feature>
<dbReference type="PROSITE" id="PS50928">
    <property type="entry name" value="ABC_TM1"/>
    <property type="match status" value="1"/>
</dbReference>
<keyword evidence="11" id="KW-1185">Reference proteome</keyword>
<keyword evidence="3" id="KW-1003">Cell membrane</keyword>
<reference evidence="10 11" key="1">
    <citation type="submission" date="2020-05" db="EMBL/GenBank/DDBJ databases">
        <title>Nakamurella sp. DB0629 isolated from air conditioner.</title>
        <authorList>
            <person name="Kim D.H."/>
            <person name="Kim D.-U."/>
        </authorList>
    </citation>
    <scope>NUCLEOTIDE SEQUENCE [LARGE SCALE GENOMIC DNA]</scope>
    <source>
        <strain evidence="10 11">DB0629</strain>
    </source>
</reference>
<organism evidence="10 11">
    <name type="scientific">Nakamurella aerolata</name>
    <dbReference type="NCBI Taxonomy" id="1656892"/>
    <lineage>
        <taxon>Bacteria</taxon>
        <taxon>Bacillati</taxon>
        <taxon>Actinomycetota</taxon>
        <taxon>Actinomycetes</taxon>
        <taxon>Nakamurellales</taxon>
        <taxon>Nakamurellaceae</taxon>
        <taxon>Nakamurella</taxon>
    </lineage>
</organism>
<feature type="transmembrane region" description="Helical" evidence="7">
    <location>
        <begin position="241"/>
        <end position="262"/>
    </location>
</feature>
<dbReference type="SUPFAM" id="SSF161098">
    <property type="entry name" value="MetI-like"/>
    <property type="match status" value="1"/>
</dbReference>
<feature type="transmembrane region" description="Helical" evidence="7">
    <location>
        <begin position="41"/>
        <end position="68"/>
    </location>
</feature>
<dbReference type="GO" id="GO:0055085">
    <property type="term" value="P:transmembrane transport"/>
    <property type="evidence" value="ECO:0007669"/>
    <property type="project" value="InterPro"/>
</dbReference>
<comment type="subcellular location">
    <subcellularLocation>
        <location evidence="1 7">Cell membrane</location>
        <topology evidence="1 7">Multi-pass membrane protein</topology>
    </subcellularLocation>
</comment>
<dbReference type="Proteomes" id="UP000562984">
    <property type="component" value="Unassembled WGS sequence"/>
</dbReference>
<dbReference type="GO" id="GO:0005886">
    <property type="term" value="C:plasma membrane"/>
    <property type="evidence" value="ECO:0007669"/>
    <property type="project" value="UniProtKB-SubCell"/>
</dbReference>
<sequence>MTTATSPTDAADRSSPTAGPPAGTAGGTTSERRRRERRAGWLFVLPDAIGLLIFLGIPMVLTFVLSFFRVNGFGAYDFVGFANFQRMFSDPQFTSSLLRSLVYIVILVPLLFVVSLALAILVTKKIPMIGVFRSAFFVPYVVSLVVVGLVWQFMLTDKVGVVSRLFSGIGVEASWLGDPKYALASVIVVTVWYQMGYYMIIFMAGIQDIPKEYYEAATIDGAGGWASFKSITWPLLRPTSFFVLLTTTIAALTGGLDLIYVLTKGGPANSTTLVIFYIFQQAFQYGEFGYAAAMSTFLVLVMLAISMVIFAVTRGGRFDND</sequence>
<keyword evidence="5 7" id="KW-1133">Transmembrane helix</keyword>
<keyword evidence="2 7" id="KW-0813">Transport</keyword>
<feature type="transmembrane region" description="Helical" evidence="7">
    <location>
        <begin position="288"/>
        <end position="312"/>
    </location>
</feature>
<evidence type="ECO:0000256" key="4">
    <source>
        <dbReference type="ARBA" id="ARBA00022692"/>
    </source>
</evidence>
<evidence type="ECO:0000259" key="9">
    <source>
        <dbReference type="PROSITE" id="PS50928"/>
    </source>
</evidence>
<dbReference type="CDD" id="cd06261">
    <property type="entry name" value="TM_PBP2"/>
    <property type="match status" value="1"/>
</dbReference>
<dbReference type="RefSeq" id="WP_171198774.1">
    <property type="nucleotide sequence ID" value="NZ_JABEND010000002.1"/>
</dbReference>
<dbReference type="Pfam" id="PF00528">
    <property type="entry name" value="BPD_transp_1"/>
    <property type="match status" value="1"/>
</dbReference>
<feature type="region of interest" description="Disordered" evidence="8">
    <location>
        <begin position="1"/>
        <end position="33"/>
    </location>
</feature>
<feature type="domain" description="ABC transmembrane type-1" evidence="9">
    <location>
        <begin position="97"/>
        <end position="309"/>
    </location>
</feature>
<accession>A0A849A9K0</accession>
<gene>
    <name evidence="10" type="ORF">HKD39_05430</name>
</gene>
<dbReference type="InterPro" id="IPR035906">
    <property type="entry name" value="MetI-like_sf"/>
</dbReference>
<feature type="transmembrane region" description="Helical" evidence="7">
    <location>
        <begin position="134"/>
        <end position="154"/>
    </location>
</feature>
<name>A0A849A9K0_9ACTN</name>
<dbReference type="PANTHER" id="PTHR30193">
    <property type="entry name" value="ABC TRANSPORTER PERMEASE PROTEIN"/>
    <property type="match status" value="1"/>
</dbReference>
<dbReference type="InterPro" id="IPR000515">
    <property type="entry name" value="MetI-like"/>
</dbReference>
<dbReference type="PANTHER" id="PTHR30193:SF37">
    <property type="entry name" value="INNER MEMBRANE ABC TRANSPORTER PERMEASE PROTEIN YCJO"/>
    <property type="match status" value="1"/>
</dbReference>
<proteinExistence type="inferred from homology"/>
<evidence type="ECO:0000256" key="7">
    <source>
        <dbReference type="RuleBase" id="RU363032"/>
    </source>
</evidence>
<comment type="caution">
    <text evidence="10">The sequence shown here is derived from an EMBL/GenBank/DDBJ whole genome shotgun (WGS) entry which is preliminary data.</text>
</comment>
<evidence type="ECO:0000256" key="6">
    <source>
        <dbReference type="ARBA" id="ARBA00023136"/>
    </source>
</evidence>
<evidence type="ECO:0000256" key="3">
    <source>
        <dbReference type="ARBA" id="ARBA00022475"/>
    </source>
</evidence>
<evidence type="ECO:0000256" key="8">
    <source>
        <dbReference type="SAM" id="MobiDB-lite"/>
    </source>
</evidence>
<feature type="transmembrane region" description="Helical" evidence="7">
    <location>
        <begin position="101"/>
        <end position="122"/>
    </location>
</feature>
<keyword evidence="6 7" id="KW-0472">Membrane</keyword>